<gene>
    <name evidence="1" type="ORF">BT96DRAFT_947803</name>
</gene>
<evidence type="ECO:0000313" key="2">
    <source>
        <dbReference type="Proteomes" id="UP000799118"/>
    </source>
</evidence>
<dbReference type="OrthoDB" id="3263473at2759"/>
<proteinExistence type="predicted"/>
<dbReference type="Proteomes" id="UP000799118">
    <property type="component" value="Unassembled WGS sequence"/>
</dbReference>
<reference evidence="1" key="1">
    <citation type="journal article" date="2019" name="Environ. Microbiol.">
        <title>Fungal ecological strategies reflected in gene transcription - a case study of two litter decomposers.</title>
        <authorList>
            <person name="Barbi F."/>
            <person name="Kohler A."/>
            <person name="Barry K."/>
            <person name="Baskaran P."/>
            <person name="Daum C."/>
            <person name="Fauchery L."/>
            <person name="Ihrmark K."/>
            <person name="Kuo A."/>
            <person name="LaButti K."/>
            <person name="Lipzen A."/>
            <person name="Morin E."/>
            <person name="Grigoriev I.V."/>
            <person name="Henrissat B."/>
            <person name="Lindahl B."/>
            <person name="Martin F."/>
        </authorList>
    </citation>
    <scope>NUCLEOTIDE SEQUENCE</scope>
    <source>
        <strain evidence="1">JB14</strain>
    </source>
</reference>
<sequence>MSFKALETWKCGQRISKRIRHEFWPGFVSSAVFSISSQPTRLFISFDTHINRPTMVITESTSVTAANKKRASQPIPRPSLHIRPHQSCAHLNPDIHNSSSSDIFQGMLIDRTFFGIVIVDGRCWRDQQLERMVYMREFFLSVSTRILAATLIIESTLKDQGSIPSQRLTTPAFSMKFWMRCRKMGFSYFSSCVRYLVPHPTNTYMNDTSVTKQVNHIKSRPNLLLWYSADEPDGTSDPLNATSLAQSLITSLDGSDGNGGAGYHPVSLVEREDNDFPLQAEAQTRRDGTGETRKEQSWIWLTRKINLKDGADENENEILRAEWCKSRAQMHRAEEELRYLEVEMERSLRFLDWQAKWWDNRQVRPNPRKVPQLEEGIKAYATKQAEIQRGLRENFLISLGAFAAVVISLVKHLELVDISKLQAVRITAKADSISALVSKLEEASGPIIHMFPYELSAFGACKHTIAILETMFHKCVCPINPPNATEQAEPVTPDNKAFCYACFDIHPTNPQILVSILKDHVNDTPSTIVWDVEIPDRIKEEGEVEVEEDECFGFT</sequence>
<keyword evidence="2" id="KW-1185">Reference proteome</keyword>
<organism evidence="1 2">
    <name type="scientific">Gymnopus androsaceus JB14</name>
    <dbReference type="NCBI Taxonomy" id="1447944"/>
    <lineage>
        <taxon>Eukaryota</taxon>
        <taxon>Fungi</taxon>
        <taxon>Dikarya</taxon>
        <taxon>Basidiomycota</taxon>
        <taxon>Agaricomycotina</taxon>
        <taxon>Agaricomycetes</taxon>
        <taxon>Agaricomycetidae</taxon>
        <taxon>Agaricales</taxon>
        <taxon>Marasmiineae</taxon>
        <taxon>Omphalotaceae</taxon>
        <taxon>Gymnopus</taxon>
    </lineage>
</organism>
<dbReference type="EMBL" id="ML769757">
    <property type="protein sequence ID" value="KAE9388180.1"/>
    <property type="molecule type" value="Genomic_DNA"/>
</dbReference>
<accession>A0A6A4GS87</accession>
<dbReference type="AlphaFoldDB" id="A0A6A4GS87"/>
<protein>
    <submittedName>
        <fullName evidence="1">Uncharacterized protein</fullName>
    </submittedName>
</protein>
<name>A0A6A4GS87_9AGAR</name>
<evidence type="ECO:0000313" key="1">
    <source>
        <dbReference type="EMBL" id="KAE9388180.1"/>
    </source>
</evidence>